<evidence type="ECO:0000313" key="1">
    <source>
        <dbReference type="EMBL" id="KIM78102.1"/>
    </source>
</evidence>
<evidence type="ECO:0000313" key="2">
    <source>
        <dbReference type="Proteomes" id="UP000054166"/>
    </source>
</evidence>
<dbReference type="AlphaFoldDB" id="A0A0C3BLC5"/>
<dbReference type="STRING" id="765440.A0A0C3BLC5"/>
<proteinExistence type="predicted"/>
<organism evidence="1 2">
    <name type="scientific">Piloderma croceum (strain F 1598)</name>
    <dbReference type="NCBI Taxonomy" id="765440"/>
    <lineage>
        <taxon>Eukaryota</taxon>
        <taxon>Fungi</taxon>
        <taxon>Dikarya</taxon>
        <taxon>Basidiomycota</taxon>
        <taxon>Agaricomycotina</taxon>
        <taxon>Agaricomycetes</taxon>
        <taxon>Agaricomycetidae</taxon>
        <taxon>Atheliales</taxon>
        <taxon>Atheliaceae</taxon>
        <taxon>Piloderma</taxon>
    </lineage>
</organism>
<accession>A0A0C3BLC5</accession>
<sequence>PPVKRRRTKRNEAERIEYLREDPYVAKFEAYRVLCGSCDKWIRLRPNSTYCSIPWDAHRKSCLSKRV</sequence>
<dbReference type="Proteomes" id="UP000054166">
    <property type="component" value="Unassembled WGS sequence"/>
</dbReference>
<reference evidence="2" key="2">
    <citation type="submission" date="2015-01" db="EMBL/GenBank/DDBJ databases">
        <title>Evolutionary Origins and Diversification of the Mycorrhizal Mutualists.</title>
        <authorList>
            <consortium name="DOE Joint Genome Institute"/>
            <consortium name="Mycorrhizal Genomics Consortium"/>
            <person name="Kohler A."/>
            <person name="Kuo A."/>
            <person name="Nagy L.G."/>
            <person name="Floudas D."/>
            <person name="Copeland A."/>
            <person name="Barry K.W."/>
            <person name="Cichocki N."/>
            <person name="Veneault-Fourrey C."/>
            <person name="LaButti K."/>
            <person name="Lindquist E.A."/>
            <person name="Lipzen A."/>
            <person name="Lundell T."/>
            <person name="Morin E."/>
            <person name="Murat C."/>
            <person name="Riley R."/>
            <person name="Ohm R."/>
            <person name="Sun H."/>
            <person name="Tunlid A."/>
            <person name="Henrissat B."/>
            <person name="Grigoriev I.V."/>
            <person name="Hibbett D.S."/>
            <person name="Martin F."/>
        </authorList>
    </citation>
    <scope>NUCLEOTIDE SEQUENCE [LARGE SCALE GENOMIC DNA]</scope>
    <source>
        <strain evidence="2">F 1598</strain>
    </source>
</reference>
<dbReference type="OrthoDB" id="3270344at2759"/>
<protein>
    <submittedName>
        <fullName evidence="1">Uncharacterized protein</fullName>
    </submittedName>
</protein>
<gene>
    <name evidence="1" type="ORF">PILCRDRAFT_76007</name>
</gene>
<dbReference type="HOGENOM" id="CLU_2819583_0_0_1"/>
<reference evidence="1 2" key="1">
    <citation type="submission" date="2014-04" db="EMBL/GenBank/DDBJ databases">
        <authorList>
            <consortium name="DOE Joint Genome Institute"/>
            <person name="Kuo A."/>
            <person name="Tarkka M."/>
            <person name="Buscot F."/>
            <person name="Kohler A."/>
            <person name="Nagy L.G."/>
            <person name="Floudas D."/>
            <person name="Copeland A."/>
            <person name="Barry K.W."/>
            <person name="Cichocki N."/>
            <person name="Veneault-Fourrey C."/>
            <person name="LaButti K."/>
            <person name="Lindquist E.A."/>
            <person name="Lipzen A."/>
            <person name="Lundell T."/>
            <person name="Morin E."/>
            <person name="Murat C."/>
            <person name="Sun H."/>
            <person name="Tunlid A."/>
            <person name="Henrissat B."/>
            <person name="Grigoriev I.V."/>
            <person name="Hibbett D.S."/>
            <person name="Martin F."/>
            <person name="Nordberg H.P."/>
            <person name="Cantor M.N."/>
            <person name="Hua S.X."/>
        </authorList>
    </citation>
    <scope>NUCLEOTIDE SEQUENCE [LARGE SCALE GENOMIC DNA]</scope>
    <source>
        <strain evidence="1 2">F 1598</strain>
    </source>
</reference>
<name>A0A0C3BLC5_PILCF</name>
<feature type="non-terminal residue" evidence="1">
    <location>
        <position position="1"/>
    </location>
</feature>
<dbReference type="InParanoid" id="A0A0C3BLC5"/>
<dbReference type="EMBL" id="KN833019">
    <property type="protein sequence ID" value="KIM78102.1"/>
    <property type="molecule type" value="Genomic_DNA"/>
</dbReference>
<keyword evidence="2" id="KW-1185">Reference proteome</keyword>